<dbReference type="EMBL" id="MNCJ02000325">
    <property type="protein sequence ID" value="KAF5785086.1"/>
    <property type="molecule type" value="Genomic_DNA"/>
</dbReference>
<sequence>MKHNNSAKTTNEINCNNNIYQNKVTLKEVQMKQIVTSTPLVPCGLSVDWRAGKVLRLKKIAST</sequence>
<keyword evidence="2" id="KW-1185">Reference proteome</keyword>
<accession>A0A9K3HVH0</accession>
<dbReference type="Proteomes" id="UP000215914">
    <property type="component" value="Unassembled WGS sequence"/>
</dbReference>
<dbReference type="Gramene" id="mRNA:HanXRQr2_Chr10g0424431">
    <property type="protein sequence ID" value="CDS:HanXRQr2_Chr10g0424431.1"/>
    <property type="gene ID" value="HanXRQr2_Chr10g0424431"/>
</dbReference>
<gene>
    <name evidence="1" type="ORF">HanXRQr2_Chr10g0424431</name>
</gene>
<dbReference type="AlphaFoldDB" id="A0A9K3HVH0"/>
<reference evidence="1" key="2">
    <citation type="submission" date="2020-06" db="EMBL/GenBank/DDBJ databases">
        <title>Helianthus annuus Genome sequencing and assembly Release 2.</title>
        <authorList>
            <person name="Gouzy J."/>
            <person name="Langlade N."/>
            <person name="Munos S."/>
        </authorList>
    </citation>
    <scope>NUCLEOTIDE SEQUENCE</scope>
    <source>
        <tissue evidence="1">Leaves</tissue>
    </source>
</reference>
<reference evidence="1" key="1">
    <citation type="journal article" date="2017" name="Nature">
        <title>The sunflower genome provides insights into oil metabolism, flowering and Asterid evolution.</title>
        <authorList>
            <person name="Badouin H."/>
            <person name="Gouzy J."/>
            <person name="Grassa C.J."/>
            <person name="Murat F."/>
            <person name="Staton S.E."/>
            <person name="Cottret L."/>
            <person name="Lelandais-Briere C."/>
            <person name="Owens G.L."/>
            <person name="Carrere S."/>
            <person name="Mayjonade B."/>
            <person name="Legrand L."/>
            <person name="Gill N."/>
            <person name="Kane N.C."/>
            <person name="Bowers J.E."/>
            <person name="Hubner S."/>
            <person name="Bellec A."/>
            <person name="Berard A."/>
            <person name="Berges H."/>
            <person name="Blanchet N."/>
            <person name="Boniface M.C."/>
            <person name="Brunel D."/>
            <person name="Catrice O."/>
            <person name="Chaidir N."/>
            <person name="Claudel C."/>
            <person name="Donnadieu C."/>
            <person name="Faraut T."/>
            <person name="Fievet G."/>
            <person name="Helmstetter N."/>
            <person name="King M."/>
            <person name="Knapp S.J."/>
            <person name="Lai Z."/>
            <person name="Le Paslier M.C."/>
            <person name="Lippi Y."/>
            <person name="Lorenzon L."/>
            <person name="Mandel J.R."/>
            <person name="Marage G."/>
            <person name="Marchand G."/>
            <person name="Marquand E."/>
            <person name="Bret-Mestries E."/>
            <person name="Morien E."/>
            <person name="Nambeesan S."/>
            <person name="Nguyen T."/>
            <person name="Pegot-Espagnet P."/>
            <person name="Pouilly N."/>
            <person name="Raftis F."/>
            <person name="Sallet E."/>
            <person name="Schiex T."/>
            <person name="Thomas J."/>
            <person name="Vandecasteele C."/>
            <person name="Vares D."/>
            <person name="Vear F."/>
            <person name="Vautrin S."/>
            <person name="Crespi M."/>
            <person name="Mangin B."/>
            <person name="Burke J.M."/>
            <person name="Salse J."/>
            <person name="Munos S."/>
            <person name="Vincourt P."/>
            <person name="Rieseberg L.H."/>
            <person name="Langlade N.B."/>
        </authorList>
    </citation>
    <scope>NUCLEOTIDE SEQUENCE</scope>
    <source>
        <tissue evidence="1">Leaves</tissue>
    </source>
</reference>
<comment type="caution">
    <text evidence="1">The sequence shown here is derived from an EMBL/GenBank/DDBJ whole genome shotgun (WGS) entry which is preliminary data.</text>
</comment>
<organism evidence="1 2">
    <name type="scientific">Helianthus annuus</name>
    <name type="common">Common sunflower</name>
    <dbReference type="NCBI Taxonomy" id="4232"/>
    <lineage>
        <taxon>Eukaryota</taxon>
        <taxon>Viridiplantae</taxon>
        <taxon>Streptophyta</taxon>
        <taxon>Embryophyta</taxon>
        <taxon>Tracheophyta</taxon>
        <taxon>Spermatophyta</taxon>
        <taxon>Magnoliopsida</taxon>
        <taxon>eudicotyledons</taxon>
        <taxon>Gunneridae</taxon>
        <taxon>Pentapetalae</taxon>
        <taxon>asterids</taxon>
        <taxon>campanulids</taxon>
        <taxon>Asterales</taxon>
        <taxon>Asteraceae</taxon>
        <taxon>Asteroideae</taxon>
        <taxon>Heliantheae alliance</taxon>
        <taxon>Heliantheae</taxon>
        <taxon>Helianthus</taxon>
    </lineage>
</organism>
<protein>
    <submittedName>
        <fullName evidence="1">Uncharacterized protein</fullName>
    </submittedName>
</protein>
<evidence type="ECO:0000313" key="1">
    <source>
        <dbReference type="EMBL" id="KAF5785086.1"/>
    </source>
</evidence>
<name>A0A9K3HVH0_HELAN</name>
<proteinExistence type="predicted"/>
<evidence type="ECO:0000313" key="2">
    <source>
        <dbReference type="Proteomes" id="UP000215914"/>
    </source>
</evidence>